<organism evidence="6 8">
    <name type="scientific">Geotoga petraea</name>
    <dbReference type="NCBI Taxonomy" id="28234"/>
    <lineage>
        <taxon>Bacteria</taxon>
        <taxon>Thermotogati</taxon>
        <taxon>Thermotogota</taxon>
        <taxon>Thermotogae</taxon>
        <taxon>Petrotogales</taxon>
        <taxon>Petrotogaceae</taxon>
        <taxon>Geotoga</taxon>
    </lineage>
</organism>
<comment type="similarity">
    <text evidence="4">Belongs to the class I-like SAM-binding methyltransferase superfamily. RNA M5U methyltransferase family.</text>
</comment>
<dbReference type="InterPro" id="IPR012340">
    <property type="entry name" value="NA-bd_OB-fold"/>
</dbReference>
<dbReference type="Proteomes" id="UP000297288">
    <property type="component" value="Unassembled WGS sequence"/>
</dbReference>
<keyword evidence="3 4" id="KW-0949">S-adenosyl-L-methionine</keyword>
<protein>
    <submittedName>
        <fullName evidence="7">23S rRNA (Uracil(1939)-C(5))-methyltransferase RlmD</fullName>
        <ecNumber evidence="7">2.1.1.190</ecNumber>
    </submittedName>
    <submittedName>
        <fullName evidence="6">23S rRNA (Uracil1939-C5)-methyltransferase</fullName>
    </submittedName>
</protein>
<dbReference type="InterPro" id="IPR029063">
    <property type="entry name" value="SAM-dependent_MTases_sf"/>
</dbReference>
<evidence type="ECO:0000313" key="7">
    <source>
        <dbReference type="EMBL" id="TGG88203.1"/>
    </source>
</evidence>
<dbReference type="Gene3D" id="2.40.50.140">
    <property type="entry name" value="Nucleic acid-binding proteins"/>
    <property type="match status" value="1"/>
</dbReference>
<reference evidence="6 8" key="1">
    <citation type="submission" date="2016-10" db="EMBL/GenBank/DDBJ databases">
        <authorList>
            <person name="de Groot N.N."/>
        </authorList>
    </citation>
    <scope>NUCLEOTIDE SEQUENCE [LARGE SCALE GENOMIC DNA]</scope>
    <source>
        <strain evidence="6 8">WG14</strain>
    </source>
</reference>
<dbReference type="PROSITE" id="PS01230">
    <property type="entry name" value="TRMA_1"/>
    <property type="match status" value="1"/>
</dbReference>
<accession>A0A1G6JEM8</accession>
<feature type="active site" description="Nucleophile" evidence="4">
    <location>
        <position position="396"/>
    </location>
</feature>
<evidence type="ECO:0000313" key="6">
    <source>
        <dbReference type="EMBL" id="SDC17171.1"/>
    </source>
</evidence>
<dbReference type="Gene3D" id="3.40.50.150">
    <property type="entry name" value="Vaccinia Virus protein VP39"/>
    <property type="match status" value="1"/>
</dbReference>
<dbReference type="Gene3D" id="2.40.50.1070">
    <property type="match status" value="1"/>
</dbReference>
<evidence type="ECO:0000256" key="5">
    <source>
        <dbReference type="PROSITE-ProRule" id="PRU10015"/>
    </source>
</evidence>
<evidence type="ECO:0000313" key="9">
    <source>
        <dbReference type="Proteomes" id="UP000297288"/>
    </source>
</evidence>
<proteinExistence type="inferred from homology"/>
<dbReference type="Proteomes" id="UP000199322">
    <property type="component" value="Unassembled WGS sequence"/>
</dbReference>
<dbReference type="PANTHER" id="PTHR11061:SF30">
    <property type="entry name" value="TRNA (URACIL(54)-C(5))-METHYLTRANSFERASE"/>
    <property type="match status" value="1"/>
</dbReference>
<dbReference type="SUPFAM" id="SSF50249">
    <property type="entry name" value="Nucleic acid-binding proteins"/>
    <property type="match status" value="1"/>
</dbReference>
<dbReference type="GO" id="GO:0070475">
    <property type="term" value="P:rRNA base methylation"/>
    <property type="evidence" value="ECO:0007669"/>
    <property type="project" value="TreeGrafter"/>
</dbReference>
<dbReference type="InterPro" id="IPR010280">
    <property type="entry name" value="U5_MeTrfase_fam"/>
</dbReference>
<dbReference type="InterPro" id="IPR030390">
    <property type="entry name" value="MeTrfase_TrmA_AS"/>
</dbReference>
<dbReference type="RefSeq" id="WP_091402549.1">
    <property type="nucleotide sequence ID" value="NZ_FMYV01000002.1"/>
</dbReference>
<feature type="binding site" evidence="4">
    <location>
        <position position="303"/>
    </location>
    <ligand>
        <name>S-adenosyl-L-methionine</name>
        <dbReference type="ChEBI" id="CHEBI:59789"/>
    </ligand>
</feature>
<dbReference type="STRING" id="28234.SAMN04488588_0508"/>
<name>A0A1G6JEM8_9BACT</name>
<dbReference type="PANTHER" id="PTHR11061">
    <property type="entry name" value="RNA M5U METHYLTRANSFERASE"/>
    <property type="match status" value="1"/>
</dbReference>
<evidence type="ECO:0000256" key="4">
    <source>
        <dbReference type="PROSITE-ProRule" id="PRU01024"/>
    </source>
</evidence>
<feature type="binding site" evidence="4">
    <location>
        <position position="324"/>
    </location>
    <ligand>
        <name>S-adenosyl-L-methionine</name>
        <dbReference type="ChEBI" id="CHEBI:59789"/>
    </ligand>
</feature>
<feature type="binding site" evidence="4">
    <location>
        <position position="272"/>
    </location>
    <ligand>
        <name>S-adenosyl-L-methionine</name>
        <dbReference type="ChEBI" id="CHEBI:59789"/>
    </ligand>
</feature>
<sequence length="438" mass="50170">MEQLNIEKLINGGYGLGFKDGKTYMIENAYPDEIVEIDILKNTKNIVFGKTKKVVKQSKDRVSSVCNHFPKCGGCQWINYKYDKQIEAKQNIVKEQLRRIAKIDMDIDSIEPSLLQYQYRNKMEFSVSKEEELKIGLNEKNSSKILDIENCPISPNIFDKVRNKVKGIINTLKIPVYNYQTKKGVIKHIILRKSFSQNKTMLIIVTNSENVPNENELKSELRKLPVDSIIHVMNSSDKVKLRGPYKTWKGEGVLIEEFDGFTYQIPPTSFFQTNYEITSKMLKHILDYLKPKKTDNKSLLDLYCGVGLFSVYFSPLFKDVKGVEFSKISIKAANANKNINFLKNATFYVADAIQFLNKSKNNFDYIIIDPPRAGLGKNGVELLSKKVNNSLIYISCDPSTLARDLKGLTEKGFKIKSIKSFDMFPNTFHVETIVILEK</sequence>
<keyword evidence="2 4" id="KW-0808">Transferase</keyword>
<gene>
    <name evidence="7" type="primary">rlmD</name>
    <name evidence="7" type="ORF">E4650_03965</name>
    <name evidence="6" type="ORF">SAMN04488588_0508</name>
</gene>
<dbReference type="GO" id="GO:0070041">
    <property type="term" value="F:rRNA (uridine-C5-)-methyltransferase activity"/>
    <property type="evidence" value="ECO:0007669"/>
    <property type="project" value="TreeGrafter"/>
</dbReference>
<dbReference type="EC" id="2.1.1.190" evidence="7"/>
<dbReference type="PROSITE" id="PS51687">
    <property type="entry name" value="SAM_MT_RNA_M5U"/>
    <property type="match status" value="1"/>
</dbReference>
<evidence type="ECO:0000256" key="1">
    <source>
        <dbReference type="ARBA" id="ARBA00022603"/>
    </source>
</evidence>
<dbReference type="SUPFAM" id="SSF53335">
    <property type="entry name" value="S-adenosyl-L-methionine-dependent methyltransferases"/>
    <property type="match status" value="1"/>
</dbReference>
<feature type="binding site" evidence="4">
    <location>
        <position position="369"/>
    </location>
    <ligand>
        <name>S-adenosyl-L-methionine</name>
        <dbReference type="ChEBI" id="CHEBI:59789"/>
    </ligand>
</feature>
<evidence type="ECO:0000256" key="3">
    <source>
        <dbReference type="ARBA" id="ARBA00022691"/>
    </source>
</evidence>
<dbReference type="NCBIfam" id="TIGR00479">
    <property type="entry name" value="rumA"/>
    <property type="match status" value="1"/>
</dbReference>
<keyword evidence="8" id="KW-1185">Reference proteome</keyword>
<dbReference type="EMBL" id="FMYV01000002">
    <property type="protein sequence ID" value="SDC17171.1"/>
    <property type="molecule type" value="Genomic_DNA"/>
</dbReference>
<dbReference type="Pfam" id="PF05958">
    <property type="entry name" value="tRNA_U5-meth_tr"/>
    <property type="match status" value="1"/>
</dbReference>
<dbReference type="EMBL" id="SRME01000002">
    <property type="protein sequence ID" value="TGG88203.1"/>
    <property type="molecule type" value="Genomic_DNA"/>
</dbReference>
<keyword evidence="1 4" id="KW-0489">Methyltransferase</keyword>
<dbReference type="OrthoDB" id="9804590at2"/>
<dbReference type="CDD" id="cd02440">
    <property type="entry name" value="AdoMet_MTases"/>
    <property type="match status" value="1"/>
</dbReference>
<evidence type="ECO:0000313" key="8">
    <source>
        <dbReference type="Proteomes" id="UP000199322"/>
    </source>
</evidence>
<feature type="active site" evidence="5">
    <location>
        <position position="396"/>
    </location>
</feature>
<evidence type="ECO:0000256" key="2">
    <source>
        <dbReference type="ARBA" id="ARBA00022679"/>
    </source>
</evidence>
<dbReference type="AlphaFoldDB" id="A0A1G6JEM8"/>
<reference evidence="7 9" key="2">
    <citation type="submission" date="2019-04" db="EMBL/GenBank/DDBJ databases">
        <title>Draft genome sequence data and analysis of a Fermenting Bacterium, Geotoga petraea strain HO-Geo1, isolated from heavy-oil petroleum reservoir in Russia.</title>
        <authorList>
            <person name="Grouzdev D.S."/>
            <person name="Semenova E.M."/>
            <person name="Sokolova D.S."/>
            <person name="Tourova T.P."/>
            <person name="Poltaraus A.B."/>
            <person name="Nazina T.N."/>
        </authorList>
    </citation>
    <scope>NUCLEOTIDE SEQUENCE [LARGE SCALE GENOMIC DNA]</scope>
    <source>
        <strain evidence="7 9">HO-Geo1</strain>
    </source>
</reference>